<keyword evidence="5" id="KW-0653">Protein transport</keyword>
<evidence type="ECO:0000259" key="7">
    <source>
        <dbReference type="Pfam" id="PF02108"/>
    </source>
</evidence>
<accession>A0ABU0GH67</accession>
<keyword evidence="9" id="KW-1185">Reference proteome</keyword>
<feature type="domain" description="Flagellar assembly protein FliH/Type III secretion system HrpE" evidence="7">
    <location>
        <begin position="104"/>
        <end position="218"/>
    </location>
</feature>
<dbReference type="PANTHER" id="PTHR34982:SF1">
    <property type="entry name" value="FLAGELLAR ASSEMBLY PROTEIN FLIH"/>
    <property type="match status" value="1"/>
</dbReference>
<protein>
    <submittedName>
        <fullName evidence="8">Flagellar assembly protein FliH</fullName>
    </submittedName>
</protein>
<evidence type="ECO:0000256" key="2">
    <source>
        <dbReference type="ARBA" id="ARBA00006602"/>
    </source>
</evidence>
<evidence type="ECO:0000256" key="3">
    <source>
        <dbReference type="ARBA" id="ARBA00022448"/>
    </source>
</evidence>
<evidence type="ECO:0000256" key="1">
    <source>
        <dbReference type="ARBA" id="ARBA00003041"/>
    </source>
</evidence>
<evidence type="ECO:0000256" key="6">
    <source>
        <dbReference type="ARBA" id="ARBA00023225"/>
    </source>
</evidence>
<comment type="similarity">
    <text evidence="2">Belongs to the FliH family.</text>
</comment>
<evidence type="ECO:0000256" key="5">
    <source>
        <dbReference type="ARBA" id="ARBA00022927"/>
    </source>
</evidence>
<evidence type="ECO:0000256" key="4">
    <source>
        <dbReference type="ARBA" id="ARBA00022795"/>
    </source>
</evidence>
<dbReference type="EMBL" id="JAUSVM010000001">
    <property type="protein sequence ID" value="MDQ0424691.1"/>
    <property type="molecule type" value="Genomic_DNA"/>
</dbReference>
<keyword evidence="8" id="KW-0282">Flagellum</keyword>
<keyword evidence="8" id="KW-0966">Cell projection</keyword>
<evidence type="ECO:0000313" key="8">
    <source>
        <dbReference type="EMBL" id="MDQ0424691.1"/>
    </source>
</evidence>
<dbReference type="InterPro" id="IPR018035">
    <property type="entry name" value="Flagellar_FliH/T3SS_HrpE"/>
</dbReference>
<dbReference type="Proteomes" id="UP001240250">
    <property type="component" value="Unassembled WGS sequence"/>
</dbReference>
<sequence length="226" mass="22713">MPDLDFVPLQRTPVAAARFAARPATHAPERPAEPAGVRAVALARLDAPAAGDDEARAAGWAAGYAAGARRAAADAAEQAARTAQQAAHDAQVRAAEHASALAALDAASRALQARTAPVVADALATVRTAALELAVALLGVELGDASSAARAALARVLAEPDVPDDAVVHLHPRDLAALPGTDGLAVTFVADPALAPGDAVLEHADGHVDARIGTAVQRVRDALEAP</sequence>
<dbReference type="InterPro" id="IPR051472">
    <property type="entry name" value="T3SS_Stator/FliH"/>
</dbReference>
<proteinExistence type="inferred from homology"/>
<keyword evidence="8" id="KW-0969">Cilium</keyword>
<organism evidence="8 9">
    <name type="scientific">Cellulomonas iranensis</name>
    <dbReference type="NCBI Taxonomy" id="76862"/>
    <lineage>
        <taxon>Bacteria</taxon>
        <taxon>Bacillati</taxon>
        <taxon>Actinomycetota</taxon>
        <taxon>Actinomycetes</taxon>
        <taxon>Micrococcales</taxon>
        <taxon>Cellulomonadaceae</taxon>
        <taxon>Cellulomonas</taxon>
    </lineage>
</organism>
<evidence type="ECO:0000313" key="9">
    <source>
        <dbReference type="Proteomes" id="UP001240250"/>
    </source>
</evidence>
<dbReference type="RefSeq" id="WP_052748452.1">
    <property type="nucleotide sequence ID" value="NZ_CP084585.1"/>
</dbReference>
<keyword evidence="4" id="KW-1005">Bacterial flagellum biogenesis</keyword>
<dbReference type="Pfam" id="PF02108">
    <property type="entry name" value="FliH"/>
    <property type="match status" value="1"/>
</dbReference>
<reference evidence="8 9" key="1">
    <citation type="submission" date="2023-07" db="EMBL/GenBank/DDBJ databases">
        <title>Sequencing the genomes of 1000 actinobacteria strains.</title>
        <authorList>
            <person name="Klenk H.-P."/>
        </authorList>
    </citation>
    <scope>NUCLEOTIDE SEQUENCE [LARGE SCALE GENOMIC DNA]</scope>
    <source>
        <strain evidence="8 9">DSM 14785</strain>
    </source>
</reference>
<keyword evidence="3" id="KW-0813">Transport</keyword>
<comment type="function">
    <text evidence="1">Needed for flagellar regrowth and assembly.</text>
</comment>
<name>A0ABU0GH67_9CELL</name>
<comment type="caution">
    <text evidence="8">The sequence shown here is derived from an EMBL/GenBank/DDBJ whole genome shotgun (WGS) entry which is preliminary data.</text>
</comment>
<keyword evidence="6" id="KW-1006">Bacterial flagellum protein export</keyword>
<gene>
    <name evidence="8" type="ORF">JO380_001072</name>
</gene>
<dbReference type="PANTHER" id="PTHR34982">
    <property type="entry name" value="YOP PROTEINS TRANSLOCATION PROTEIN L"/>
    <property type="match status" value="1"/>
</dbReference>